<organism evidence="2 3">
    <name type="scientific">Larkinella insperata</name>
    <dbReference type="NCBI Taxonomy" id="332158"/>
    <lineage>
        <taxon>Bacteria</taxon>
        <taxon>Pseudomonadati</taxon>
        <taxon>Bacteroidota</taxon>
        <taxon>Cytophagia</taxon>
        <taxon>Cytophagales</taxon>
        <taxon>Spirosomataceae</taxon>
        <taxon>Larkinella</taxon>
    </lineage>
</organism>
<dbReference type="Proteomes" id="UP001597116">
    <property type="component" value="Unassembled WGS sequence"/>
</dbReference>
<name>A0ABW3QGL5_9BACT</name>
<evidence type="ECO:0000313" key="3">
    <source>
        <dbReference type="Proteomes" id="UP001597116"/>
    </source>
</evidence>
<feature type="transmembrane region" description="Helical" evidence="1">
    <location>
        <begin position="102"/>
        <end position="121"/>
    </location>
</feature>
<proteinExistence type="predicted"/>
<dbReference type="Pfam" id="PF11667">
    <property type="entry name" value="DUF3267"/>
    <property type="match status" value="1"/>
</dbReference>
<dbReference type="EMBL" id="JBHTLP010000024">
    <property type="protein sequence ID" value="MFD1145271.1"/>
    <property type="molecule type" value="Genomic_DNA"/>
</dbReference>
<feature type="transmembrane region" description="Helical" evidence="1">
    <location>
        <begin position="12"/>
        <end position="30"/>
    </location>
</feature>
<protein>
    <submittedName>
        <fullName evidence="2">DUF3267 domain-containing protein</fullName>
    </submittedName>
</protein>
<comment type="caution">
    <text evidence="2">The sequence shown here is derived from an EMBL/GenBank/DDBJ whole genome shotgun (WGS) entry which is preliminary data.</text>
</comment>
<keyword evidence="1" id="KW-0472">Membrane</keyword>
<feature type="transmembrane region" description="Helical" evidence="1">
    <location>
        <begin position="45"/>
        <end position="70"/>
    </location>
</feature>
<dbReference type="InterPro" id="IPR021683">
    <property type="entry name" value="DUF3267"/>
</dbReference>
<sequence length="179" mass="19778">MIPTLKAQLYGGLAFLLGLPLLVLPFYLLWSLDFETLKPSTLTEYALLIAGFLVGSVIHELIHGLTAFWYGRLNWSDIRFGVQWKSLTPYCHPIRALPAKTYRVVVAMPLIVLGLIPYAVALLSGSVILLALGVFFTLAASGDLMILWLMRSLADEQRVQDHPSQVGLLVSEARAADQI</sequence>
<keyword evidence="3" id="KW-1185">Reference proteome</keyword>
<keyword evidence="1" id="KW-1133">Transmembrane helix</keyword>
<evidence type="ECO:0000256" key="1">
    <source>
        <dbReference type="SAM" id="Phobius"/>
    </source>
</evidence>
<feature type="transmembrane region" description="Helical" evidence="1">
    <location>
        <begin position="127"/>
        <end position="150"/>
    </location>
</feature>
<accession>A0ABW3QGL5</accession>
<dbReference type="RefSeq" id="WP_265988508.1">
    <property type="nucleotide sequence ID" value="NZ_CP110973.1"/>
</dbReference>
<evidence type="ECO:0000313" key="2">
    <source>
        <dbReference type="EMBL" id="MFD1145271.1"/>
    </source>
</evidence>
<gene>
    <name evidence="2" type="ORF">ACFQ4C_29335</name>
</gene>
<keyword evidence="1" id="KW-0812">Transmembrane</keyword>
<reference evidence="3" key="1">
    <citation type="journal article" date="2019" name="Int. J. Syst. Evol. Microbiol.">
        <title>The Global Catalogue of Microorganisms (GCM) 10K type strain sequencing project: providing services to taxonomists for standard genome sequencing and annotation.</title>
        <authorList>
            <consortium name="The Broad Institute Genomics Platform"/>
            <consortium name="The Broad Institute Genome Sequencing Center for Infectious Disease"/>
            <person name="Wu L."/>
            <person name="Ma J."/>
        </authorList>
    </citation>
    <scope>NUCLEOTIDE SEQUENCE [LARGE SCALE GENOMIC DNA]</scope>
    <source>
        <strain evidence="3">CCUG 55608</strain>
    </source>
</reference>